<organism evidence="1">
    <name type="scientific">Tetraselmis virus 1</name>
    <dbReference type="NCBI Taxonomy" id="2060617"/>
    <lineage>
        <taxon>Viruses</taxon>
        <taxon>Varidnaviria</taxon>
        <taxon>Bamfordvirae</taxon>
        <taxon>Nucleocytoviricota</taxon>
        <taxon>Megaviricetes</taxon>
        <taxon>Imitervirales</taxon>
        <taxon>Allomimiviridae</taxon>
        <taxon>Oceanusvirus</taxon>
        <taxon>Oceanusvirus kaneohense</taxon>
    </lineage>
</organism>
<dbReference type="EMBL" id="KY322437">
    <property type="protein sequence ID" value="AUF82123.1"/>
    <property type="molecule type" value="Genomic_DNA"/>
</dbReference>
<evidence type="ECO:0000313" key="2">
    <source>
        <dbReference type="Proteomes" id="UP000244773"/>
    </source>
</evidence>
<evidence type="ECO:0000313" key="1">
    <source>
        <dbReference type="EMBL" id="AUF82123.1"/>
    </source>
</evidence>
<name>A0A2P0VML6_9VIRU</name>
<accession>A0A2P0VML6</accession>
<reference evidence="1" key="1">
    <citation type="journal article" date="2018" name="Virology">
        <title>A giant virus infecting green algae encodes key fermentation genes.</title>
        <authorList>
            <person name="Schvarcz C.R."/>
            <person name="Steward G.F."/>
        </authorList>
    </citation>
    <scope>NUCLEOTIDE SEQUENCE [LARGE SCALE GENOMIC DNA]</scope>
</reference>
<gene>
    <name evidence="1" type="ORF">TetV_031</name>
</gene>
<sequence>MKNVFSKLLWKAFFEPQHDTTINTNFFPISSSDRKPVKNNQCVTQISEFDSSITEHLPRLKIRCKKEARKSLESNNYKIDTIKTLIDIIDKKWNHFHREMIVRSYFHSLIREVLSVESPKSYNEAMKEIDTLVENPSLLTVLWRELLKTSPDSTNHFYPELNAI</sequence>
<proteinExistence type="predicted"/>
<keyword evidence="2" id="KW-1185">Reference proteome</keyword>
<dbReference type="Proteomes" id="UP000244773">
    <property type="component" value="Segment"/>
</dbReference>
<protein>
    <submittedName>
        <fullName evidence="1">Uncharacterized protein</fullName>
    </submittedName>
</protein>